<dbReference type="Pfam" id="PF00293">
    <property type="entry name" value="NUDIX"/>
    <property type="match status" value="1"/>
</dbReference>
<keyword evidence="7" id="KW-1185">Reference proteome</keyword>
<evidence type="ECO:0000256" key="1">
    <source>
        <dbReference type="ARBA" id="ARBA00001946"/>
    </source>
</evidence>
<protein>
    <submittedName>
        <fullName evidence="6">ADP-ribose pyrophosphatase YjhB, NUDIX family</fullName>
    </submittedName>
</protein>
<dbReference type="GO" id="GO:0016787">
    <property type="term" value="F:hydrolase activity"/>
    <property type="evidence" value="ECO:0007669"/>
    <property type="project" value="UniProtKB-KW"/>
</dbReference>
<dbReference type="EMBL" id="FOBF01000031">
    <property type="protein sequence ID" value="SEN62174.1"/>
    <property type="molecule type" value="Genomic_DNA"/>
</dbReference>
<dbReference type="InterPro" id="IPR020084">
    <property type="entry name" value="NUDIX_hydrolase_CS"/>
</dbReference>
<dbReference type="STRING" id="46177.SAMN05660976_07930"/>
<dbReference type="PRINTS" id="PR00502">
    <property type="entry name" value="NUDIXFAMILY"/>
</dbReference>
<evidence type="ECO:0000313" key="6">
    <source>
        <dbReference type="EMBL" id="SEN62174.1"/>
    </source>
</evidence>
<comment type="similarity">
    <text evidence="2 4">Belongs to the Nudix hydrolase family.</text>
</comment>
<dbReference type="SUPFAM" id="SSF55811">
    <property type="entry name" value="Nudix"/>
    <property type="match status" value="1"/>
</dbReference>
<gene>
    <name evidence="6" type="ORF">SAMN05660976_07930</name>
</gene>
<dbReference type="PROSITE" id="PS51462">
    <property type="entry name" value="NUDIX"/>
    <property type="match status" value="1"/>
</dbReference>
<dbReference type="CDD" id="cd03424">
    <property type="entry name" value="NUDIX_ADPRase_Nudt5_UGPPase_Nudt14"/>
    <property type="match status" value="1"/>
</dbReference>
<name>A0A1H8I1I7_9ACTN</name>
<dbReference type="PANTHER" id="PTHR43046:SF14">
    <property type="entry name" value="MUTT_NUDIX FAMILY PROTEIN"/>
    <property type="match status" value="1"/>
</dbReference>
<dbReference type="PROSITE" id="PS00893">
    <property type="entry name" value="NUDIX_BOX"/>
    <property type="match status" value="1"/>
</dbReference>
<evidence type="ECO:0000256" key="3">
    <source>
        <dbReference type="ARBA" id="ARBA00022801"/>
    </source>
</evidence>
<accession>A0A1H8I1I7</accession>
<dbReference type="InterPro" id="IPR000086">
    <property type="entry name" value="NUDIX_hydrolase_dom"/>
</dbReference>
<feature type="domain" description="Nudix hydrolase" evidence="5">
    <location>
        <begin position="52"/>
        <end position="180"/>
    </location>
</feature>
<dbReference type="AlphaFoldDB" id="A0A1H8I1I7"/>
<dbReference type="Proteomes" id="UP000198953">
    <property type="component" value="Unassembled WGS sequence"/>
</dbReference>
<dbReference type="InterPro" id="IPR015797">
    <property type="entry name" value="NUDIX_hydrolase-like_dom_sf"/>
</dbReference>
<comment type="cofactor">
    <cofactor evidence="1">
        <name>Mg(2+)</name>
        <dbReference type="ChEBI" id="CHEBI:18420"/>
    </cofactor>
</comment>
<dbReference type="InterPro" id="IPR020476">
    <property type="entry name" value="Nudix_hydrolase"/>
</dbReference>
<evidence type="ECO:0000313" key="7">
    <source>
        <dbReference type="Proteomes" id="UP000198953"/>
    </source>
</evidence>
<dbReference type="PANTHER" id="PTHR43046">
    <property type="entry name" value="GDP-MANNOSE MANNOSYL HYDROLASE"/>
    <property type="match status" value="1"/>
</dbReference>
<organism evidence="6 7">
    <name type="scientific">Nonomuraea pusilla</name>
    <dbReference type="NCBI Taxonomy" id="46177"/>
    <lineage>
        <taxon>Bacteria</taxon>
        <taxon>Bacillati</taxon>
        <taxon>Actinomycetota</taxon>
        <taxon>Actinomycetes</taxon>
        <taxon>Streptosporangiales</taxon>
        <taxon>Streptosporangiaceae</taxon>
        <taxon>Nonomuraea</taxon>
    </lineage>
</organism>
<evidence type="ECO:0000256" key="4">
    <source>
        <dbReference type="RuleBase" id="RU003476"/>
    </source>
</evidence>
<evidence type="ECO:0000256" key="2">
    <source>
        <dbReference type="ARBA" id="ARBA00005582"/>
    </source>
</evidence>
<sequence>MGRRRRGVATNEERSRWVVHGERLIYDNRWIRLGLVDVEIPDGERFEHHAVRLDRAAMTVLVDEQDRVLMLWRHRFLFDRWGWELPGGLVEVGEDPKDTAVREVEEETGYRPKEIEHLITFQPMVGMVDSEHVVFLGRGAEQVGEPVGEVEADLIEWIPLSQIPEMIARGDLWNSGVLVGLLYARERLSGARG</sequence>
<reference evidence="6 7" key="1">
    <citation type="submission" date="2016-10" db="EMBL/GenBank/DDBJ databases">
        <authorList>
            <person name="de Groot N.N."/>
        </authorList>
    </citation>
    <scope>NUCLEOTIDE SEQUENCE [LARGE SCALE GENOMIC DNA]</scope>
    <source>
        <strain evidence="6 7">DSM 43357</strain>
    </source>
</reference>
<proteinExistence type="inferred from homology"/>
<dbReference type="Gene3D" id="3.90.79.10">
    <property type="entry name" value="Nucleoside Triphosphate Pyrophosphohydrolase"/>
    <property type="match status" value="1"/>
</dbReference>
<keyword evidence="3 4" id="KW-0378">Hydrolase</keyword>
<evidence type="ECO:0000259" key="5">
    <source>
        <dbReference type="PROSITE" id="PS51462"/>
    </source>
</evidence>